<accession>T0L9Z2</accession>
<proteinExistence type="predicted"/>
<evidence type="ECO:0000313" key="2">
    <source>
        <dbReference type="Proteomes" id="UP000015530"/>
    </source>
</evidence>
<dbReference type="HOGENOM" id="CLU_3423270_0_0_1"/>
<protein>
    <submittedName>
        <fullName evidence="1">Uncharacterized protein</fullName>
    </submittedName>
</protein>
<dbReference type="AlphaFoldDB" id="T0L9Z2"/>
<evidence type="ECO:0000313" key="1">
    <source>
        <dbReference type="EMBL" id="EQB48476.1"/>
    </source>
</evidence>
<dbReference type="EMBL" id="AMYD01002609">
    <property type="protein sequence ID" value="EQB48476.1"/>
    <property type="molecule type" value="Genomic_DNA"/>
</dbReference>
<gene>
    <name evidence="1" type="ORF">CGLO_12290</name>
</gene>
<name>T0L9Z2_COLGC</name>
<sequence>MDNSMFGLPEGAALYERSASRGL</sequence>
<comment type="caution">
    <text evidence="1">The sequence shown here is derived from an EMBL/GenBank/DDBJ whole genome shotgun (WGS) entry which is preliminary data.</text>
</comment>
<organism evidence="1 2">
    <name type="scientific">Colletotrichum gloeosporioides (strain Cg-14)</name>
    <name type="common">Anthracnose fungus</name>
    <name type="synonym">Glomerella cingulata</name>
    <dbReference type="NCBI Taxonomy" id="1237896"/>
    <lineage>
        <taxon>Eukaryota</taxon>
        <taxon>Fungi</taxon>
        <taxon>Dikarya</taxon>
        <taxon>Ascomycota</taxon>
        <taxon>Pezizomycotina</taxon>
        <taxon>Sordariomycetes</taxon>
        <taxon>Hypocreomycetidae</taxon>
        <taxon>Glomerellales</taxon>
        <taxon>Glomerellaceae</taxon>
        <taxon>Colletotrichum</taxon>
        <taxon>Colletotrichum gloeosporioides species complex</taxon>
    </lineage>
</organism>
<dbReference type="Proteomes" id="UP000015530">
    <property type="component" value="Unassembled WGS sequence"/>
</dbReference>
<reference evidence="2" key="1">
    <citation type="journal article" date="2013" name="Mol. Plant Microbe Interact.">
        <title>Global aspects of pacC regulation of pathogenicity genes in Colletotrichum gloeosporioides as revealed by transcriptome analysis.</title>
        <authorList>
            <person name="Alkan N."/>
            <person name="Meng X."/>
            <person name="Friedlander G."/>
            <person name="Reuveni E."/>
            <person name="Sukno S."/>
            <person name="Sherman A."/>
            <person name="Thon M."/>
            <person name="Fluhr R."/>
            <person name="Prusky D."/>
        </authorList>
    </citation>
    <scope>NUCLEOTIDE SEQUENCE [LARGE SCALE GENOMIC DNA]</scope>
    <source>
        <strain evidence="2">Cg-14</strain>
    </source>
</reference>